<dbReference type="InterPro" id="IPR011856">
    <property type="entry name" value="tRNA_endonuc-like_dom_sf"/>
</dbReference>
<dbReference type="OrthoDB" id="9803736at2"/>
<evidence type="ECO:0000256" key="1">
    <source>
        <dbReference type="SAM" id="MobiDB-lite"/>
    </source>
</evidence>
<dbReference type="InterPro" id="IPR007560">
    <property type="entry name" value="Restrct_endonuc_IV_Mrr"/>
</dbReference>
<dbReference type="STRING" id="931089.CDES_13115"/>
<dbReference type="PATRIC" id="fig|931089.4.peg.2656"/>
<dbReference type="PANTHER" id="PTHR30015:SF7">
    <property type="entry name" value="TYPE IV METHYL-DIRECTED RESTRICTION ENZYME ECOKMRR"/>
    <property type="match status" value="1"/>
</dbReference>
<organism evidence="4 5">
    <name type="scientific">Corynebacterium deserti GIMN1.010</name>
    <dbReference type="NCBI Taxonomy" id="931089"/>
    <lineage>
        <taxon>Bacteria</taxon>
        <taxon>Bacillati</taxon>
        <taxon>Actinomycetota</taxon>
        <taxon>Actinomycetes</taxon>
        <taxon>Mycobacteriales</taxon>
        <taxon>Corynebacteriaceae</taxon>
        <taxon>Corynebacterium</taxon>
    </lineage>
</organism>
<dbReference type="InterPro" id="IPR011335">
    <property type="entry name" value="Restrct_endonuc-II-like"/>
</dbReference>
<keyword evidence="5" id="KW-1185">Reference proteome</keyword>
<evidence type="ECO:0000259" key="3">
    <source>
        <dbReference type="Pfam" id="PF14338"/>
    </source>
</evidence>
<dbReference type="InterPro" id="IPR052906">
    <property type="entry name" value="Type_IV_Methyl-Rstrct_Enzyme"/>
</dbReference>
<dbReference type="SUPFAM" id="SSF52980">
    <property type="entry name" value="Restriction endonuclease-like"/>
    <property type="match status" value="1"/>
</dbReference>
<dbReference type="Pfam" id="PF14338">
    <property type="entry name" value="Mrr_N"/>
    <property type="match status" value="1"/>
</dbReference>
<dbReference type="KEGG" id="cdx:CDES_13115"/>
<dbReference type="Proteomes" id="UP000068067">
    <property type="component" value="Chromosome"/>
</dbReference>
<dbReference type="Pfam" id="PF04471">
    <property type="entry name" value="Mrr_cat"/>
    <property type="match status" value="1"/>
</dbReference>
<dbReference type="GO" id="GO:0009307">
    <property type="term" value="P:DNA restriction-modification system"/>
    <property type="evidence" value="ECO:0007669"/>
    <property type="project" value="InterPro"/>
</dbReference>
<feature type="domain" description="Restriction system protein Mrr-like N-terminal" evidence="3">
    <location>
        <begin position="11"/>
        <end position="92"/>
    </location>
</feature>
<evidence type="ECO:0000259" key="2">
    <source>
        <dbReference type="Pfam" id="PF04471"/>
    </source>
</evidence>
<reference evidence="4 5" key="1">
    <citation type="submission" date="2014-08" db="EMBL/GenBank/DDBJ databases">
        <title>Complete genome sequence of Corynebacterium deserti GIMN1.010 (=DSM 45689), isolated from desert sand in western China.</title>
        <authorList>
            <person name="Ruckert C."/>
            <person name="Albersmeier A."/>
            <person name="Kalinowski J."/>
        </authorList>
    </citation>
    <scope>NUCLEOTIDE SEQUENCE [LARGE SCALE GENOMIC DNA]</scope>
    <source>
        <strain evidence="4 5">GIMN1.010</strain>
    </source>
</reference>
<dbReference type="Gene3D" id="3.40.1350.10">
    <property type="match status" value="1"/>
</dbReference>
<dbReference type="GO" id="GO:0003677">
    <property type="term" value="F:DNA binding"/>
    <property type="evidence" value="ECO:0007669"/>
    <property type="project" value="InterPro"/>
</dbReference>
<feature type="domain" description="Restriction endonuclease type IV Mrr" evidence="2">
    <location>
        <begin position="164"/>
        <end position="286"/>
    </location>
</feature>
<accession>A0A0M4CRY1</accession>
<dbReference type="GO" id="GO:0015666">
    <property type="term" value="F:restriction endodeoxyribonuclease activity"/>
    <property type="evidence" value="ECO:0007669"/>
    <property type="project" value="TreeGrafter"/>
</dbReference>
<feature type="region of interest" description="Disordered" evidence="1">
    <location>
        <begin position="121"/>
        <end position="146"/>
    </location>
</feature>
<dbReference type="EMBL" id="CP009220">
    <property type="protein sequence ID" value="ALC06967.1"/>
    <property type="molecule type" value="Genomic_DNA"/>
</dbReference>
<dbReference type="InterPro" id="IPR025745">
    <property type="entry name" value="Mrr-like_N_dom"/>
</dbReference>
<sequence>MTVDNTPTIDQFRPVVLRVLSDGQERSIREIYQLVADYLRLSEEVRAERVSSGQQRYINRINWACSALTQGGLLERPRRAHYRITDNGGVVDKRSLSQYTEKDMLEWPEWKAYQDEVVQRRSKNDNGISEVSSKSDESSDPVESLAAGEQAFNAQTETNLRKRLQEASPEFFERAVIDVLWAMGYGGTHGEKKHVGRTRDGGIDGIIRQDALGLTNVYIQAKRYADTNKVGEPEIRNFIGSLDARGANLGVFITTSSFQPAAETTASRYRHGKIVLIDGIKLTSLMLAYGVAVHKAHEFTLYEIDDDFFEDDELV</sequence>
<dbReference type="PANTHER" id="PTHR30015">
    <property type="entry name" value="MRR RESTRICTION SYSTEM PROTEIN"/>
    <property type="match status" value="1"/>
</dbReference>
<name>A0A0M4CRY1_9CORY</name>
<dbReference type="RefSeq" id="WP_053545846.1">
    <property type="nucleotide sequence ID" value="NZ_CP009220.1"/>
</dbReference>
<gene>
    <name evidence="4" type="primary">mrr</name>
    <name evidence="4" type="ORF">CDES_13115</name>
</gene>
<evidence type="ECO:0000313" key="4">
    <source>
        <dbReference type="EMBL" id="ALC06967.1"/>
    </source>
</evidence>
<proteinExistence type="predicted"/>
<protein>
    <submittedName>
        <fullName evidence="4">Mrr restriction system protein</fullName>
    </submittedName>
</protein>
<dbReference type="AlphaFoldDB" id="A0A0M4CRY1"/>
<evidence type="ECO:0000313" key="5">
    <source>
        <dbReference type="Proteomes" id="UP000068067"/>
    </source>
</evidence>